<name>A0A1M5XT26_9BACT</name>
<evidence type="ECO:0000313" key="3">
    <source>
        <dbReference type="EMBL" id="SHI02985.1"/>
    </source>
</evidence>
<dbReference type="SUPFAM" id="SSF53474">
    <property type="entry name" value="alpha/beta-Hydrolases"/>
    <property type="match status" value="1"/>
</dbReference>
<dbReference type="InterPro" id="IPR029058">
    <property type="entry name" value="AB_hydrolase_fold"/>
</dbReference>
<reference evidence="3 4" key="1">
    <citation type="submission" date="2016-11" db="EMBL/GenBank/DDBJ databases">
        <authorList>
            <person name="Jaros S."/>
            <person name="Januszkiewicz K."/>
            <person name="Wedrychowicz H."/>
        </authorList>
    </citation>
    <scope>NUCLEOTIDE SEQUENCE [LARGE SCALE GENOMIC DNA]</scope>
    <source>
        <strain evidence="3 4">DSM 9705</strain>
    </source>
</reference>
<organism evidence="3 4">
    <name type="scientific">Desulfofustis glycolicus DSM 9705</name>
    <dbReference type="NCBI Taxonomy" id="1121409"/>
    <lineage>
        <taxon>Bacteria</taxon>
        <taxon>Pseudomonadati</taxon>
        <taxon>Thermodesulfobacteriota</taxon>
        <taxon>Desulfobulbia</taxon>
        <taxon>Desulfobulbales</taxon>
        <taxon>Desulfocapsaceae</taxon>
        <taxon>Desulfofustis</taxon>
    </lineage>
</organism>
<evidence type="ECO:0000256" key="1">
    <source>
        <dbReference type="SAM" id="MobiDB-lite"/>
    </source>
</evidence>
<dbReference type="OrthoDB" id="9788260at2"/>
<feature type="domain" description="Serine aminopeptidase S33" evidence="2">
    <location>
        <begin position="42"/>
        <end position="294"/>
    </location>
</feature>
<dbReference type="InterPro" id="IPR051044">
    <property type="entry name" value="MAG_DAG_Lipase"/>
</dbReference>
<protein>
    <submittedName>
        <fullName evidence="3">Lysophospholipase</fullName>
    </submittedName>
</protein>
<dbReference type="STRING" id="1121409.SAMN02745124_03322"/>
<dbReference type="PANTHER" id="PTHR11614">
    <property type="entry name" value="PHOSPHOLIPASE-RELATED"/>
    <property type="match status" value="1"/>
</dbReference>
<sequence>MIDLRMQELSEWFQAAFTVDFFSGAAGGRVRYALQNREVALGVVVVVTGRSEWLEKYLEVARDLQKSEFAVCLYDHFGQGGSDRPLPDPQKGHIDDFSFYVSDLITLIEQMTARYPERPVVVLAHSMGGAIAMLALAERPGLADGLILVSPMLQINTGCLLPPLLGEALAALICRFGGGGSYVWGGGSFRADLPFAGNDLTGDAERFARNQQMIVDRSELALGSPTFGWLRQAYRGMRRARSSHDKLNCPVLLLAGLDDTVVRVPAMLSFSRRLPRCTVKRFAGARHEVLMEHDEVRGTAIAEILGFIDSFGQPADTASSEGTDGRLSKNGKSS</sequence>
<dbReference type="AlphaFoldDB" id="A0A1M5XT26"/>
<dbReference type="InterPro" id="IPR022742">
    <property type="entry name" value="Hydrolase_4"/>
</dbReference>
<feature type="region of interest" description="Disordered" evidence="1">
    <location>
        <begin position="314"/>
        <end position="334"/>
    </location>
</feature>
<dbReference type="Pfam" id="PF12146">
    <property type="entry name" value="Hydrolase_4"/>
    <property type="match status" value="1"/>
</dbReference>
<proteinExistence type="predicted"/>
<evidence type="ECO:0000313" key="4">
    <source>
        <dbReference type="Proteomes" id="UP000184139"/>
    </source>
</evidence>
<dbReference type="RefSeq" id="WP_073377734.1">
    <property type="nucleotide sequence ID" value="NZ_FQXS01000023.1"/>
</dbReference>
<dbReference type="EMBL" id="FQXS01000023">
    <property type="protein sequence ID" value="SHI02985.1"/>
    <property type="molecule type" value="Genomic_DNA"/>
</dbReference>
<dbReference type="Proteomes" id="UP000184139">
    <property type="component" value="Unassembled WGS sequence"/>
</dbReference>
<evidence type="ECO:0000259" key="2">
    <source>
        <dbReference type="Pfam" id="PF12146"/>
    </source>
</evidence>
<gene>
    <name evidence="3" type="ORF">SAMN02745124_03322</name>
</gene>
<dbReference type="Gene3D" id="3.40.50.1820">
    <property type="entry name" value="alpha/beta hydrolase"/>
    <property type="match status" value="1"/>
</dbReference>
<keyword evidence="4" id="KW-1185">Reference proteome</keyword>
<accession>A0A1M5XT26</accession>